<reference evidence="2" key="2">
    <citation type="journal article" date="2018" name="Mol. Plant Microbe Interact.">
        <title>Genome sequence resources for the wheat stripe rust pathogen (Puccinia striiformis f. sp. tritici) and the barley stripe rust pathogen (Puccinia striiformis f. sp. hordei).</title>
        <authorList>
            <person name="Xia C."/>
            <person name="Wang M."/>
            <person name="Yin C."/>
            <person name="Cornejo O.E."/>
            <person name="Hulbert S.H."/>
            <person name="Chen X."/>
        </authorList>
    </citation>
    <scope>NUCLEOTIDE SEQUENCE [LARGE SCALE GENOMIC DNA]</scope>
    <source>
        <strain evidence="2">93-210</strain>
    </source>
</reference>
<dbReference type="Proteomes" id="UP001060170">
    <property type="component" value="Chromosome 18"/>
</dbReference>
<reference evidence="2" key="1">
    <citation type="journal article" date="2018" name="BMC Genomics">
        <title>Genomic insights into host adaptation between the wheat stripe rust pathogen (Puccinia striiformis f. sp. tritici) and the barley stripe rust pathogen (Puccinia striiformis f. sp. hordei).</title>
        <authorList>
            <person name="Xia C."/>
            <person name="Wang M."/>
            <person name="Yin C."/>
            <person name="Cornejo O.E."/>
            <person name="Hulbert S.H."/>
            <person name="Chen X."/>
        </authorList>
    </citation>
    <scope>NUCLEOTIDE SEQUENCE [LARGE SCALE GENOMIC DNA]</scope>
    <source>
        <strain evidence="2">93-210</strain>
    </source>
</reference>
<accession>A0ACC0DNH0</accession>
<comment type="caution">
    <text evidence="1">The sequence shown here is derived from an EMBL/GenBank/DDBJ whole genome shotgun (WGS) entry which is preliminary data.</text>
</comment>
<protein>
    <submittedName>
        <fullName evidence="1">Uncharacterized protein</fullName>
    </submittedName>
</protein>
<dbReference type="EMBL" id="CM045882">
    <property type="protein sequence ID" value="KAI7935336.1"/>
    <property type="molecule type" value="Genomic_DNA"/>
</dbReference>
<gene>
    <name evidence="1" type="ORF">MJO28_016207</name>
</gene>
<proteinExistence type="predicted"/>
<keyword evidence="2" id="KW-1185">Reference proteome</keyword>
<evidence type="ECO:0000313" key="1">
    <source>
        <dbReference type="EMBL" id="KAI7935336.1"/>
    </source>
</evidence>
<name>A0ACC0DNH0_9BASI</name>
<evidence type="ECO:0000313" key="2">
    <source>
        <dbReference type="Proteomes" id="UP001060170"/>
    </source>
</evidence>
<organism evidence="1 2">
    <name type="scientific">Puccinia striiformis f. sp. tritici</name>
    <dbReference type="NCBI Taxonomy" id="168172"/>
    <lineage>
        <taxon>Eukaryota</taxon>
        <taxon>Fungi</taxon>
        <taxon>Dikarya</taxon>
        <taxon>Basidiomycota</taxon>
        <taxon>Pucciniomycotina</taxon>
        <taxon>Pucciniomycetes</taxon>
        <taxon>Pucciniales</taxon>
        <taxon>Pucciniaceae</taxon>
        <taxon>Puccinia</taxon>
    </lineage>
</organism>
<sequence>MWRKPISKTIRAAEKVKKEARASLPVQPIWEGAPNSTTSRALRQQSQKQLQLQNWIPLPESTDLINASAQQLHWFRHFICLSFPSTNLTISFIKHL</sequence>
<reference evidence="1 2" key="3">
    <citation type="journal article" date="2022" name="Microbiol. Spectr.">
        <title>Folding features and dynamics of 3D genome architecture in plant fungal pathogens.</title>
        <authorList>
            <person name="Xia C."/>
        </authorList>
    </citation>
    <scope>NUCLEOTIDE SEQUENCE [LARGE SCALE GENOMIC DNA]</scope>
    <source>
        <strain evidence="1 2">93-210</strain>
    </source>
</reference>